<protein>
    <submittedName>
        <fullName evidence="2">Uncharacterized protein</fullName>
    </submittedName>
</protein>
<evidence type="ECO:0000313" key="2">
    <source>
        <dbReference type="EMBL" id="EEN52992.1"/>
    </source>
</evidence>
<organism>
    <name type="scientific">Branchiostoma floridae</name>
    <name type="common">Florida lancelet</name>
    <name type="synonym">Amphioxus</name>
    <dbReference type="NCBI Taxonomy" id="7739"/>
    <lineage>
        <taxon>Eukaryota</taxon>
        <taxon>Metazoa</taxon>
        <taxon>Chordata</taxon>
        <taxon>Cephalochordata</taxon>
        <taxon>Leptocardii</taxon>
        <taxon>Amphioxiformes</taxon>
        <taxon>Branchiostomatidae</taxon>
        <taxon>Branchiostoma</taxon>
    </lineage>
</organism>
<name>C3Z3E8_BRAFL</name>
<sequence>MRRIAQSTSPPRAPAKNLSSVETDPDLERQHNYYHVIAASPADKTTKDSLEPLQPSTGNLSLLVAPDPSIQMAKQRGKKLNSGFRECRVYRVQASIPMGECYP</sequence>
<reference evidence="2" key="1">
    <citation type="journal article" date="2008" name="Nature">
        <title>The amphioxus genome and the evolution of the chordate karyotype.</title>
        <authorList>
            <consortium name="US DOE Joint Genome Institute (JGI-PGF)"/>
            <person name="Putnam N.H."/>
            <person name="Butts T."/>
            <person name="Ferrier D.E.K."/>
            <person name="Furlong R.F."/>
            <person name="Hellsten U."/>
            <person name="Kawashima T."/>
            <person name="Robinson-Rechavi M."/>
            <person name="Shoguchi E."/>
            <person name="Terry A."/>
            <person name="Yu J.-K."/>
            <person name="Benito-Gutierrez E.L."/>
            <person name="Dubchak I."/>
            <person name="Garcia-Fernandez J."/>
            <person name="Gibson-Brown J.J."/>
            <person name="Grigoriev I.V."/>
            <person name="Horton A.C."/>
            <person name="de Jong P.J."/>
            <person name="Jurka J."/>
            <person name="Kapitonov V.V."/>
            <person name="Kohara Y."/>
            <person name="Kuroki Y."/>
            <person name="Lindquist E."/>
            <person name="Lucas S."/>
            <person name="Osoegawa K."/>
            <person name="Pennacchio L.A."/>
            <person name="Salamov A.A."/>
            <person name="Satou Y."/>
            <person name="Sauka-Spengler T."/>
            <person name="Schmutz J."/>
            <person name="Shin-I T."/>
            <person name="Toyoda A."/>
            <person name="Bronner-Fraser M."/>
            <person name="Fujiyama A."/>
            <person name="Holland L.Z."/>
            <person name="Holland P.W.H."/>
            <person name="Satoh N."/>
            <person name="Rokhsar D.S."/>
        </authorList>
    </citation>
    <scope>NUCLEOTIDE SEQUENCE [LARGE SCALE GENOMIC DNA]</scope>
    <source>
        <strain evidence="2">S238N-H82</strain>
        <tissue evidence="2">Testes</tissue>
    </source>
</reference>
<feature type="region of interest" description="Disordered" evidence="1">
    <location>
        <begin position="40"/>
        <end position="62"/>
    </location>
</feature>
<feature type="region of interest" description="Disordered" evidence="1">
    <location>
        <begin position="1"/>
        <end position="25"/>
    </location>
</feature>
<dbReference type="EMBL" id="GG666576">
    <property type="protein sequence ID" value="EEN52992.1"/>
    <property type="molecule type" value="Genomic_DNA"/>
</dbReference>
<dbReference type="InParanoid" id="C3Z3E8"/>
<dbReference type="AlphaFoldDB" id="C3Z3E8"/>
<evidence type="ECO:0000256" key="1">
    <source>
        <dbReference type="SAM" id="MobiDB-lite"/>
    </source>
</evidence>
<proteinExistence type="predicted"/>
<accession>C3Z3E8</accession>
<feature type="compositionally biased region" description="Polar residues" evidence="1">
    <location>
        <begin position="1"/>
        <end position="10"/>
    </location>
</feature>
<gene>
    <name evidence="2" type="ORF">BRAFLDRAFT_76479</name>
</gene>